<keyword evidence="3" id="KW-1185">Reference proteome</keyword>
<organism evidence="2 3">
    <name type="scientific">Actinomadura rugatobispora</name>
    <dbReference type="NCBI Taxonomy" id="1994"/>
    <lineage>
        <taxon>Bacteria</taxon>
        <taxon>Bacillati</taxon>
        <taxon>Actinomycetota</taxon>
        <taxon>Actinomycetes</taxon>
        <taxon>Streptosporangiales</taxon>
        <taxon>Thermomonosporaceae</taxon>
        <taxon>Actinomadura</taxon>
    </lineage>
</organism>
<comment type="caution">
    <text evidence="2">The sequence shown here is derived from an EMBL/GenBank/DDBJ whole genome shotgun (WGS) entry which is preliminary data.</text>
</comment>
<evidence type="ECO:0000313" key="3">
    <source>
        <dbReference type="Proteomes" id="UP001596074"/>
    </source>
</evidence>
<sequence length="74" mass="8307">MSEMPIDDPHETIHLGGQTAVVVPLDEYLRLREAQVEAEQLAAHRRFLERKAAGTTAPGMTPDQVRQMLRLDQA</sequence>
<feature type="region of interest" description="Disordered" evidence="1">
    <location>
        <begin position="52"/>
        <end position="74"/>
    </location>
</feature>
<evidence type="ECO:0000313" key="2">
    <source>
        <dbReference type="EMBL" id="MFC5752820.1"/>
    </source>
</evidence>
<evidence type="ECO:0000256" key="1">
    <source>
        <dbReference type="SAM" id="MobiDB-lite"/>
    </source>
</evidence>
<reference evidence="3" key="1">
    <citation type="journal article" date="2019" name="Int. J. Syst. Evol. Microbiol.">
        <title>The Global Catalogue of Microorganisms (GCM) 10K type strain sequencing project: providing services to taxonomists for standard genome sequencing and annotation.</title>
        <authorList>
            <consortium name="The Broad Institute Genomics Platform"/>
            <consortium name="The Broad Institute Genome Sequencing Center for Infectious Disease"/>
            <person name="Wu L."/>
            <person name="Ma J."/>
        </authorList>
    </citation>
    <scope>NUCLEOTIDE SEQUENCE [LARGE SCALE GENOMIC DNA]</scope>
    <source>
        <strain evidence="3">KCTC 42087</strain>
    </source>
</reference>
<dbReference type="RefSeq" id="WP_378289201.1">
    <property type="nucleotide sequence ID" value="NZ_JBHSON010000097.1"/>
</dbReference>
<gene>
    <name evidence="2" type="ORF">ACFPZN_45020</name>
</gene>
<evidence type="ECO:0008006" key="4">
    <source>
        <dbReference type="Google" id="ProtNLM"/>
    </source>
</evidence>
<accession>A0ABW1AE69</accession>
<dbReference type="Proteomes" id="UP001596074">
    <property type="component" value="Unassembled WGS sequence"/>
</dbReference>
<name>A0ABW1AE69_9ACTN</name>
<proteinExistence type="predicted"/>
<protein>
    <recommendedName>
        <fullName evidence="4">Type II toxin-antitoxin system Phd/YefM family antitoxin</fullName>
    </recommendedName>
</protein>
<dbReference type="EMBL" id="JBHSON010000097">
    <property type="protein sequence ID" value="MFC5752820.1"/>
    <property type="molecule type" value="Genomic_DNA"/>
</dbReference>